<dbReference type="Proteomes" id="UP001162992">
    <property type="component" value="Chromosome 4"/>
</dbReference>
<reference evidence="2" key="1">
    <citation type="journal article" date="2024" name="Proc. Natl. Acad. Sci. U.S.A.">
        <title>Extraordinary preservation of gene collinearity over three hundred million years revealed in homosporous lycophytes.</title>
        <authorList>
            <person name="Li C."/>
            <person name="Wickell D."/>
            <person name="Kuo L.Y."/>
            <person name="Chen X."/>
            <person name="Nie B."/>
            <person name="Liao X."/>
            <person name="Peng D."/>
            <person name="Ji J."/>
            <person name="Jenkins J."/>
            <person name="Williams M."/>
            <person name="Shu S."/>
            <person name="Plott C."/>
            <person name="Barry K."/>
            <person name="Rajasekar S."/>
            <person name="Grimwood J."/>
            <person name="Han X."/>
            <person name="Sun S."/>
            <person name="Hou Z."/>
            <person name="He W."/>
            <person name="Dai G."/>
            <person name="Sun C."/>
            <person name="Schmutz J."/>
            <person name="Leebens-Mack J.H."/>
            <person name="Li F.W."/>
            <person name="Wang L."/>
        </authorList>
    </citation>
    <scope>NUCLEOTIDE SEQUENCE [LARGE SCALE GENOMIC DNA]</scope>
    <source>
        <strain evidence="2">cv. PW_Plant_1</strain>
    </source>
</reference>
<accession>A0ACC2DXK1</accession>
<proteinExistence type="predicted"/>
<organism evidence="1 2">
    <name type="scientific">Diphasiastrum complanatum</name>
    <name type="common">Issler's clubmoss</name>
    <name type="synonym">Lycopodium complanatum</name>
    <dbReference type="NCBI Taxonomy" id="34168"/>
    <lineage>
        <taxon>Eukaryota</taxon>
        <taxon>Viridiplantae</taxon>
        <taxon>Streptophyta</taxon>
        <taxon>Embryophyta</taxon>
        <taxon>Tracheophyta</taxon>
        <taxon>Lycopodiopsida</taxon>
        <taxon>Lycopodiales</taxon>
        <taxon>Lycopodiaceae</taxon>
        <taxon>Lycopodioideae</taxon>
        <taxon>Diphasiastrum</taxon>
    </lineage>
</organism>
<evidence type="ECO:0000313" key="2">
    <source>
        <dbReference type="Proteomes" id="UP001162992"/>
    </source>
</evidence>
<keyword evidence="2" id="KW-1185">Reference proteome</keyword>
<dbReference type="EMBL" id="CM055095">
    <property type="protein sequence ID" value="KAJ7558895.1"/>
    <property type="molecule type" value="Genomic_DNA"/>
</dbReference>
<gene>
    <name evidence="1" type="ORF">O6H91_04G061000</name>
</gene>
<sequence>MGAPRGGRERHHQKERKSTQAAANGKFRRRKGRKDDEIEEIEALDSRIAAGAPQPGTNPLASVLEKEGAAEEGKDGTLRPYVGAKMFEQLPISDRTMRGLKDAKYTHMTAIQRAALPHALCGRDVLGAAKTGSGKTLAFLIPVVEKLFRLRWSNMDGVGALIISPTRELAVQIFDELKKVGKNHSLSGGLLIGGRKDVEAEKDRVNNLNILVCSPGRLLQHMDETPNFDCSQLQVLILDEADRILDMGFAGTLNAILAQIPKQRQTLLFSATQTRSVQDLARLSLKDPEYLAVHSESTVATPARLQQTAMIVPLDEKLDMLWSFIKTHLHAKTLVFLSSCKQVKFVHEAFKRLRPGVPIACLHGRMKQAQRLIVFYKFCEAKHSVLFATDVASRGLDFPTVDWVVQVDCPEDVASYIHRVGRTARYTAAGRSLLFLVPSEKNILAALEAARIPISTIKPNMSKIQRVSEALAGLLSKDPDLKYMAQRSFVTYLRSIHVRSDKSVFDVSKLPINEFALSLGLPTTPRIRFLKKGAGNLSQSSHQNVEHEVDESADDMEKDHGGERTNEDSSSDDPDSKADTGGNLKAGNKRSKLDRLFHRKNADVLSAAYDKMRSHEGGGSQATGAEEGAKDDDFLTRKRSTREAEPNEDANEIVSSRPLKDSRQPKKKKLKIDPNKGGNQRLVFDDEGNALPPLLALAKQKNLGGQSNSDIGITSDIVFAAEKRYKKLKEEMKKRDTEDRRLEKERLRKKRSKQKQKSKTLSENVSEQESSSLEQSEDSEIDNDREDLGQGGGASSHYQESAGRHRDIGAGEQAEEKSRRKLGHGKSKQEKDVGALSLAEQEALARKLLAFRS</sequence>
<protein>
    <submittedName>
        <fullName evidence="1">Uncharacterized protein</fullName>
    </submittedName>
</protein>
<name>A0ACC2DXK1_DIPCM</name>
<comment type="caution">
    <text evidence="1">The sequence shown here is derived from an EMBL/GenBank/DDBJ whole genome shotgun (WGS) entry which is preliminary data.</text>
</comment>
<evidence type="ECO:0000313" key="1">
    <source>
        <dbReference type="EMBL" id="KAJ7558895.1"/>
    </source>
</evidence>